<protein>
    <recommendedName>
        <fullName evidence="10">Phosphoribosyl-ATP pyrophosphatase</fullName>
        <shortName evidence="10">PRA-PH</shortName>
        <ecNumber evidence="10">3.6.1.31</ecNumber>
    </recommendedName>
</protein>
<dbReference type="RefSeq" id="WP_013038310.1">
    <property type="nucleotide sequence ID" value="NZ_CP017921.1"/>
</dbReference>
<dbReference type="EC" id="3.6.1.31" evidence="10"/>
<evidence type="ECO:0000256" key="6">
    <source>
        <dbReference type="ARBA" id="ARBA00022741"/>
    </source>
</evidence>
<dbReference type="EMBL" id="FNMU01000004">
    <property type="protein sequence ID" value="SDW72957.1"/>
    <property type="molecule type" value="Genomic_DNA"/>
</dbReference>
<dbReference type="Pfam" id="PF01503">
    <property type="entry name" value="PRA-PH"/>
    <property type="match status" value="1"/>
</dbReference>
<keyword evidence="4 10" id="KW-0963">Cytoplasm</keyword>
<evidence type="ECO:0000256" key="7">
    <source>
        <dbReference type="ARBA" id="ARBA00022801"/>
    </source>
</evidence>
<evidence type="ECO:0000313" key="11">
    <source>
        <dbReference type="EMBL" id="APH38780.1"/>
    </source>
</evidence>
<dbReference type="STRING" id="2177.BHR79_04285"/>
<evidence type="ECO:0000313" key="13">
    <source>
        <dbReference type="EMBL" id="SDW72957.1"/>
    </source>
</evidence>
<dbReference type="InterPro" id="IPR021130">
    <property type="entry name" value="PRib-ATP_PPHydrolase-like"/>
</dbReference>
<sequence>MSSISVLEDVYDVIEDRKENAVEGSYVCSLLKHNKGMDKILEKIGEESTEVILAAKNGQKDRIIEESCDLFFHMLVMLSANNITLDEISAEMKGRRH</sequence>
<evidence type="ECO:0000256" key="5">
    <source>
        <dbReference type="ARBA" id="ARBA00022605"/>
    </source>
</evidence>
<evidence type="ECO:0000256" key="4">
    <source>
        <dbReference type="ARBA" id="ARBA00022490"/>
    </source>
</evidence>
<dbReference type="NCBIfam" id="TIGR03188">
    <property type="entry name" value="histidine_hisI"/>
    <property type="match status" value="1"/>
</dbReference>
<reference evidence="11 14" key="1">
    <citation type="submission" date="2016-10" db="EMBL/GenBank/DDBJ databases">
        <title>Methanohalophilus halophilus.</title>
        <authorList>
            <person name="L'haridon S."/>
        </authorList>
    </citation>
    <scope>NUCLEOTIDE SEQUENCE [LARGE SCALE GENOMIC DNA]</scope>
    <source>
        <strain evidence="11 14">Z-7982</strain>
    </source>
</reference>
<dbReference type="PANTHER" id="PTHR42945:SF9">
    <property type="entry name" value="HISTIDINE BIOSYNTHESIS BIFUNCTIONAL PROTEIN HISIE"/>
    <property type="match status" value="1"/>
</dbReference>
<reference evidence="12 16" key="3">
    <citation type="submission" date="2018-10" db="EMBL/GenBank/DDBJ databases">
        <title>Cultivation of a novel Methanohalophilus strain from Kebrit Deep of the Red Sea and a genomic comparison of members of the genus Methanohalophilus.</title>
        <authorList>
            <person name="Guan Y."/>
            <person name="Ngugi D.K."/>
            <person name="Stingl U."/>
        </authorList>
    </citation>
    <scope>NUCLEOTIDE SEQUENCE [LARGE SCALE GENOMIC DNA]</scope>
    <source>
        <strain evidence="12 16">DSM 3094</strain>
    </source>
</reference>
<dbReference type="GO" id="GO:0004636">
    <property type="term" value="F:phosphoribosyl-ATP diphosphatase activity"/>
    <property type="evidence" value="ECO:0007669"/>
    <property type="project" value="UniProtKB-UniRule"/>
</dbReference>
<keyword evidence="8 10" id="KW-0067">ATP-binding</keyword>
<dbReference type="GO" id="GO:0000105">
    <property type="term" value="P:L-histidine biosynthetic process"/>
    <property type="evidence" value="ECO:0007669"/>
    <property type="project" value="UniProtKB-UniRule"/>
</dbReference>
<evidence type="ECO:0000256" key="9">
    <source>
        <dbReference type="ARBA" id="ARBA00023102"/>
    </source>
</evidence>
<evidence type="ECO:0000313" key="16">
    <source>
        <dbReference type="Proteomes" id="UP000267921"/>
    </source>
</evidence>
<keyword evidence="6 10" id="KW-0547">Nucleotide-binding</keyword>
<dbReference type="AlphaFoldDB" id="A0A1L3Q1Q0"/>
<name>A0A1L3Q1Q0_9EURY</name>
<reference evidence="13 15" key="2">
    <citation type="submission" date="2016-10" db="EMBL/GenBank/DDBJ databases">
        <authorList>
            <person name="de Groot N.N."/>
        </authorList>
    </citation>
    <scope>NUCLEOTIDE SEQUENCE [LARGE SCALE GENOMIC DNA]</scope>
    <source>
        <strain evidence="13 15">Z-7982</strain>
    </source>
</reference>
<evidence type="ECO:0000256" key="3">
    <source>
        <dbReference type="ARBA" id="ARBA00005204"/>
    </source>
</evidence>
<evidence type="ECO:0000256" key="10">
    <source>
        <dbReference type="HAMAP-Rule" id="MF_01020"/>
    </source>
</evidence>
<dbReference type="UniPathway" id="UPA00031">
    <property type="reaction ID" value="UER00007"/>
</dbReference>
<dbReference type="Proteomes" id="UP000198669">
    <property type="component" value="Unassembled WGS sequence"/>
</dbReference>
<dbReference type="EMBL" id="CP017921">
    <property type="protein sequence ID" value="APH38780.1"/>
    <property type="molecule type" value="Genomic_DNA"/>
</dbReference>
<keyword evidence="14" id="KW-1185">Reference proteome</keyword>
<dbReference type="GO" id="GO:0005737">
    <property type="term" value="C:cytoplasm"/>
    <property type="evidence" value="ECO:0007669"/>
    <property type="project" value="UniProtKB-SubCell"/>
</dbReference>
<comment type="similarity">
    <text evidence="10">Belongs to the PRA-PH family.</text>
</comment>
<dbReference type="PANTHER" id="PTHR42945">
    <property type="entry name" value="HISTIDINE BIOSYNTHESIS BIFUNCTIONAL PROTEIN"/>
    <property type="match status" value="1"/>
</dbReference>
<dbReference type="GO" id="GO:0005524">
    <property type="term" value="F:ATP binding"/>
    <property type="evidence" value="ECO:0007669"/>
    <property type="project" value="UniProtKB-KW"/>
</dbReference>
<keyword evidence="5 10" id="KW-0028">Amino-acid biosynthesis</keyword>
<dbReference type="SUPFAM" id="SSF101386">
    <property type="entry name" value="all-alpha NTP pyrophosphatases"/>
    <property type="match status" value="1"/>
</dbReference>
<dbReference type="OrthoDB" id="39686at2157"/>
<dbReference type="HAMAP" id="MF_01020">
    <property type="entry name" value="HisE"/>
    <property type="match status" value="1"/>
</dbReference>
<evidence type="ECO:0000313" key="15">
    <source>
        <dbReference type="Proteomes" id="UP000198669"/>
    </source>
</evidence>
<accession>A0A1L3Q1Q0</accession>
<keyword evidence="9 10" id="KW-0368">Histidine biosynthesis</keyword>
<evidence type="ECO:0000256" key="2">
    <source>
        <dbReference type="ARBA" id="ARBA00004496"/>
    </source>
</evidence>
<gene>
    <name evidence="10" type="primary">hisE</name>
    <name evidence="11" type="ORF">BHR79_04285</name>
    <name evidence="12" type="ORF">EFE40_08460</name>
    <name evidence="13" type="ORF">SAMN04515625_1517</name>
</gene>
<dbReference type="NCBIfam" id="NF001611">
    <property type="entry name" value="PRK00400.1-3"/>
    <property type="match status" value="1"/>
</dbReference>
<dbReference type="Gene3D" id="1.10.287.1080">
    <property type="entry name" value="MazG-like"/>
    <property type="match status" value="1"/>
</dbReference>
<proteinExistence type="inferred from homology"/>
<evidence type="ECO:0000313" key="12">
    <source>
        <dbReference type="EMBL" id="RNI07974.1"/>
    </source>
</evidence>
<comment type="catalytic activity">
    <reaction evidence="1 10">
        <text>1-(5-phospho-beta-D-ribosyl)-ATP + H2O = 1-(5-phospho-beta-D-ribosyl)-5'-AMP + diphosphate + H(+)</text>
        <dbReference type="Rhea" id="RHEA:22828"/>
        <dbReference type="ChEBI" id="CHEBI:15377"/>
        <dbReference type="ChEBI" id="CHEBI:15378"/>
        <dbReference type="ChEBI" id="CHEBI:33019"/>
        <dbReference type="ChEBI" id="CHEBI:59457"/>
        <dbReference type="ChEBI" id="CHEBI:73183"/>
        <dbReference type="EC" id="3.6.1.31"/>
    </reaction>
</comment>
<dbReference type="KEGG" id="mhaz:BHR79_04285"/>
<comment type="subcellular location">
    <subcellularLocation>
        <location evidence="2 10">Cytoplasm</location>
    </subcellularLocation>
</comment>
<evidence type="ECO:0000256" key="1">
    <source>
        <dbReference type="ARBA" id="ARBA00001460"/>
    </source>
</evidence>
<evidence type="ECO:0000313" key="14">
    <source>
        <dbReference type="Proteomes" id="UP000186879"/>
    </source>
</evidence>
<dbReference type="GeneID" id="8984060"/>
<dbReference type="Proteomes" id="UP000186879">
    <property type="component" value="Chromosome"/>
</dbReference>
<evidence type="ECO:0000256" key="8">
    <source>
        <dbReference type="ARBA" id="ARBA00022840"/>
    </source>
</evidence>
<comment type="pathway">
    <text evidence="3 10">Amino-acid biosynthesis; L-histidine biosynthesis; L-histidine from 5-phospho-alpha-D-ribose 1-diphosphate: step 2/9.</text>
</comment>
<dbReference type="CDD" id="cd11534">
    <property type="entry name" value="NTP-PPase_HisIE_like"/>
    <property type="match status" value="1"/>
</dbReference>
<dbReference type="Proteomes" id="UP000267921">
    <property type="component" value="Unassembled WGS sequence"/>
</dbReference>
<dbReference type="InterPro" id="IPR008179">
    <property type="entry name" value="HisE"/>
</dbReference>
<keyword evidence="7 10" id="KW-0378">Hydrolase</keyword>
<dbReference type="EMBL" id="RJJG01000006">
    <property type="protein sequence ID" value="RNI07974.1"/>
    <property type="molecule type" value="Genomic_DNA"/>
</dbReference>
<organism evidence="11 14">
    <name type="scientific">Methanohalophilus halophilus</name>
    <dbReference type="NCBI Taxonomy" id="2177"/>
    <lineage>
        <taxon>Archaea</taxon>
        <taxon>Methanobacteriati</taxon>
        <taxon>Methanobacteriota</taxon>
        <taxon>Stenosarchaea group</taxon>
        <taxon>Methanomicrobia</taxon>
        <taxon>Methanosarcinales</taxon>
        <taxon>Methanosarcinaceae</taxon>
        <taxon>Methanohalophilus</taxon>
    </lineage>
</organism>